<dbReference type="Proteomes" id="UP000270021">
    <property type="component" value="Chromosome"/>
</dbReference>
<proteinExistence type="predicted"/>
<dbReference type="KEGG" id="fsl:EJO69_10125"/>
<dbReference type="EMBL" id="CP034438">
    <property type="protein sequence ID" value="AZN30616.1"/>
    <property type="molecule type" value="Genomic_DNA"/>
</dbReference>
<dbReference type="AlphaFoldDB" id="A0A3Q8WW89"/>
<gene>
    <name evidence="1" type="ORF">EJO69_10125</name>
</gene>
<protein>
    <submittedName>
        <fullName evidence="1">Uncharacterized protein</fullName>
    </submittedName>
</protein>
<accession>A0A3Q8WW89</accession>
<reference evidence="1 2" key="1">
    <citation type="submission" date="2018-12" db="EMBL/GenBank/DDBJ databases">
        <title>Complete genome sequence of Flaviflexus salsibiostraticola KCTC 33148.</title>
        <authorList>
            <person name="Bae J.-W."/>
        </authorList>
    </citation>
    <scope>NUCLEOTIDE SEQUENCE [LARGE SCALE GENOMIC DNA]</scope>
    <source>
        <strain evidence="1 2">KCTC 33148</strain>
    </source>
</reference>
<sequence>MHFIRARLCREGGDRVPARILKVDGHYIEFATDAGTFRRWNHSPFELQKKTDFALIDPELPVLWSPKYRMLTIEHPRFRDLIGLDEGDVTPCHFI</sequence>
<dbReference type="OrthoDB" id="4879847at2"/>
<name>A0A3Q8WW89_9ACTO</name>
<organism evidence="1 2">
    <name type="scientific">Flaviflexus salsibiostraticola</name>
    <dbReference type="NCBI Taxonomy" id="1282737"/>
    <lineage>
        <taxon>Bacteria</taxon>
        <taxon>Bacillati</taxon>
        <taxon>Actinomycetota</taxon>
        <taxon>Actinomycetes</taxon>
        <taxon>Actinomycetales</taxon>
        <taxon>Actinomycetaceae</taxon>
        <taxon>Flaviflexus</taxon>
    </lineage>
</organism>
<dbReference type="RefSeq" id="WP_126041519.1">
    <property type="nucleotide sequence ID" value="NZ_CP034438.1"/>
</dbReference>
<evidence type="ECO:0000313" key="1">
    <source>
        <dbReference type="EMBL" id="AZN30616.1"/>
    </source>
</evidence>
<evidence type="ECO:0000313" key="2">
    <source>
        <dbReference type="Proteomes" id="UP000270021"/>
    </source>
</evidence>
<keyword evidence="2" id="KW-1185">Reference proteome</keyword>